<dbReference type="AlphaFoldDB" id="A0A0E3BF66"/>
<dbReference type="GO" id="GO:0006260">
    <property type="term" value="P:DNA replication"/>
    <property type="evidence" value="ECO:0007669"/>
    <property type="project" value="TreeGrafter"/>
</dbReference>
<proteinExistence type="predicted"/>
<evidence type="ECO:0000313" key="3">
    <source>
        <dbReference type="Proteomes" id="UP000029567"/>
    </source>
</evidence>
<feature type="domain" description="AAA+ ATPase" evidence="1">
    <location>
        <begin position="126"/>
        <end position="255"/>
    </location>
</feature>
<evidence type="ECO:0000259" key="1">
    <source>
        <dbReference type="SMART" id="SM00382"/>
    </source>
</evidence>
<dbReference type="SMART" id="SM00382">
    <property type="entry name" value="AAA"/>
    <property type="match status" value="1"/>
</dbReference>
<reference evidence="2 3" key="1">
    <citation type="submission" date="2013-09" db="EMBL/GenBank/DDBJ databases">
        <title>High correlation between genotypes and phenotypes of environmental bacteria Comamonas testosteroni strains.</title>
        <authorList>
            <person name="Liu L."/>
            <person name="Zhu W."/>
            <person name="Xia X."/>
            <person name="Xu B."/>
            <person name="Luo M."/>
            <person name="Wang G."/>
        </authorList>
    </citation>
    <scope>NUCLEOTIDE SEQUENCE [LARGE SCALE GENOMIC DNA]</scope>
    <source>
        <strain evidence="2 3">JL14</strain>
    </source>
</reference>
<dbReference type="InterPro" id="IPR027417">
    <property type="entry name" value="P-loop_NTPase"/>
</dbReference>
<dbReference type="Proteomes" id="UP000029567">
    <property type="component" value="Unassembled WGS sequence"/>
</dbReference>
<dbReference type="Pfam" id="PF01695">
    <property type="entry name" value="IstB_IS21"/>
    <property type="match status" value="1"/>
</dbReference>
<dbReference type="PANTHER" id="PTHR30050:SF4">
    <property type="entry name" value="ATP-BINDING PROTEIN RV3427C IN INSERTION SEQUENCE-RELATED"/>
    <property type="match status" value="1"/>
</dbReference>
<dbReference type="InterPro" id="IPR002611">
    <property type="entry name" value="IstB_ATP-bd"/>
</dbReference>
<gene>
    <name evidence="2" type="ORF">P245_15570</name>
</gene>
<name>A0A0E3BF66_9BURK</name>
<evidence type="ECO:0000313" key="2">
    <source>
        <dbReference type="EMBL" id="KGG90710.1"/>
    </source>
</evidence>
<accession>A0A0E3BF66</accession>
<dbReference type="GO" id="GO:0005524">
    <property type="term" value="F:ATP binding"/>
    <property type="evidence" value="ECO:0007669"/>
    <property type="project" value="InterPro"/>
</dbReference>
<sequence>MNEMNRQPGIRSLSSAIQSGVHRPPLVKQAECERHGPFQSLCHLGDIWLGCPACAAAEREAERQRDEQQRRAVRVQEWEARMGRAGIPERFRDRTLDSYVVSCEGQQMALDFAQAYADDFARVRKTGRSAIFMGNFGTGKTHLAVGIGLQVMREHKASVLFASAGRMVRMVKDSWARNSGVTESDVVAQMVFPDLLIVDEVGVQQGTEFERNVMFDVLNDRYEQRKPSLLLTNHSVEDLSSKYLGERVVDRLREDGGAVLKFSWDSGRRDIGGLAA</sequence>
<comment type="caution">
    <text evidence="2">The sequence shown here is derived from an EMBL/GenBank/DDBJ whole genome shotgun (WGS) entry which is preliminary data.</text>
</comment>
<dbReference type="SUPFAM" id="SSF52540">
    <property type="entry name" value="P-loop containing nucleoside triphosphate hydrolases"/>
    <property type="match status" value="1"/>
</dbReference>
<protein>
    <submittedName>
        <fullName evidence="2">DNA replication protein DnaC</fullName>
    </submittedName>
</protein>
<dbReference type="PANTHER" id="PTHR30050">
    <property type="entry name" value="CHROMOSOMAL REPLICATION INITIATOR PROTEIN DNAA"/>
    <property type="match status" value="1"/>
</dbReference>
<dbReference type="RefSeq" id="WP_052088284.1">
    <property type="nucleotide sequence ID" value="NZ_AWTN01000095.1"/>
</dbReference>
<dbReference type="Gene3D" id="3.40.50.300">
    <property type="entry name" value="P-loop containing nucleotide triphosphate hydrolases"/>
    <property type="match status" value="1"/>
</dbReference>
<dbReference type="InterPro" id="IPR003593">
    <property type="entry name" value="AAA+_ATPase"/>
</dbReference>
<organism evidence="2 3">
    <name type="scientific">Comamonas thiooxydans</name>
    <dbReference type="NCBI Taxonomy" id="363952"/>
    <lineage>
        <taxon>Bacteria</taxon>
        <taxon>Pseudomonadati</taxon>
        <taxon>Pseudomonadota</taxon>
        <taxon>Betaproteobacteria</taxon>
        <taxon>Burkholderiales</taxon>
        <taxon>Comamonadaceae</taxon>
        <taxon>Comamonas</taxon>
    </lineage>
</organism>
<dbReference type="EMBL" id="AWTN01000095">
    <property type="protein sequence ID" value="KGG90710.1"/>
    <property type="molecule type" value="Genomic_DNA"/>
</dbReference>